<keyword evidence="1" id="KW-0472">Membrane</keyword>
<keyword evidence="1" id="KW-1133">Transmembrane helix</keyword>
<sequence>MSPINNFPTARNILSEIASATVVSITGSAVPAPTATESPDVVDKISKVVPPWVAYLFPAMFCVLFALWWAWARVRRPSFPTSHSSSANLFSAK</sequence>
<gene>
    <name evidence="2" type="ORF">DFH07DRAFT_807262</name>
</gene>
<keyword evidence="3" id="KW-1185">Reference proteome</keyword>
<dbReference type="EMBL" id="JARJLG010000026">
    <property type="protein sequence ID" value="KAJ7769217.1"/>
    <property type="molecule type" value="Genomic_DNA"/>
</dbReference>
<dbReference type="AlphaFoldDB" id="A0AAD7JPH8"/>
<reference evidence="2" key="1">
    <citation type="submission" date="2023-03" db="EMBL/GenBank/DDBJ databases">
        <title>Massive genome expansion in bonnet fungi (Mycena s.s.) driven by repeated elements and novel gene families across ecological guilds.</title>
        <authorList>
            <consortium name="Lawrence Berkeley National Laboratory"/>
            <person name="Harder C.B."/>
            <person name="Miyauchi S."/>
            <person name="Viragh M."/>
            <person name="Kuo A."/>
            <person name="Thoen E."/>
            <person name="Andreopoulos B."/>
            <person name="Lu D."/>
            <person name="Skrede I."/>
            <person name="Drula E."/>
            <person name="Henrissat B."/>
            <person name="Morin E."/>
            <person name="Kohler A."/>
            <person name="Barry K."/>
            <person name="LaButti K."/>
            <person name="Morin E."/>
            <person name="Salamov A."/>
            <person name="Lipzen A."/>
            <person name="Mereny Z."/>
            <person name="Hegedus B."/>
            <person name="Baldrian P."/>
            <person name="Stursova M."/>
            <person name="Weitz H."/>
            <person name="Taylor A."/>
            <person name="Grigoriev I.V."/>
            <person name="Nagy L.G."/>
            <person name="Martin F."/>
            <person name="Kauserud H."/>
        </authorList>
    </citation>
    <scope>NUCLEOTIDE SEQUENCE</scope>
    <source>
        <strain evidence="2">CBHHK188m</strain>
    </source>
</reference>
<dbReference type="Proteomes" id="UP001215280">
    <property type="component" value="Unassembled WGS sequence"/>
</dbReference>
<comment type="caution">
    <text evidence="2">The sequence shown here is derived from an EMBL/GenBank/DDBJ whole genome shotgun (WGS) entry which is preliminary data.</text>
</comment>
<evidence type="ECO:0000256" key="1">
    <source>
        <dbReference type="SAM" id="Phobius"/>
    </source>
</evidence>
<evidence type="ECO:0000313" key="2">
    <source>
        <dbReference type="EMBL" id="KAJ7769217.1"/>
    </source>
</evidence>
<accession>A0AAD7JPH8</accession>
<protein>
    <submittedName>
        <fullName evidence="2">Uncharacterized protein</fullName>
    </submittedName>
</protein>
<proteinExistence type="predicted"/>
<keyword evidence="1" id="KW-0812">Transmembrane</keyword>
<name>A0AAD7JPH8_9AGAR</name>
<evidence type="ECO:0000313" key="3">
    <source>
        <dbReference type="Proteomes" id="UP001215280"/>
    </source>
</evidence>
<organism evidence="2 3">
    <name type="scientific">Mycena maculata</name>
    <dbReference type="NCBI Taxonomy" id="230809"/>
    <lineage>
        <taxon>Eukaryota</taxon>
        <taxon>Fungi</taxon>
        <taxon>Dikarya</taxon>
        <taxon>Basidiomycota</taxon>
        <taxon>Agaricomycotina</taxon>
        <taxon>Agaricomycetes</taxon>
        <taxon>Agaricomycetidae</taxon>
        <taxon>Agaricales</taxon>
        <taxon>Marasmiineae</taxon>
        <taxon>Mycenaceae</taxon>
        <taxon>Mycena</taxon>
    </lineage>
</organism>
<feature type="transmembrane region" description="Helical" evidence="1">
    <location>
        <begin position="52"/>
        <end position="71"/>
    </location>
</feature>